<dbReference type="Gene3D" id="3.60.10.10">
    <property type="entry name" value="Endonuclease/exonuclease/phosphatase"/>
    <property type="match status" value="1"/>
</dbReference>
<accession>A0A1S4BLV7</accession>
<name>A0A1S4BLV7_TOBAC</name>
<dbReference type="RefSeq" id="XP_016489876.1">
    <property type="nucleotide sequence ID" value="XM_016634390.1"/>
</dbReference>
<dbReference type="PANTHER" id="PTHR23227:SF67">
    <property type="entry name" value="CRANIOFACIAL DEVELOPMENT PROTEIN 2-LIKE"/>
    <property type="match status" value="1"/>
</dbReference>
<sequence length="230" mass="26012">MGTLTGKSLELAKIFEKRKVNIACVQETRNRVGILVDNDLRAIVVEVRRVNDRLLTIKLVVGGFTLNIISVYAPQAELDEEVKMSFWADLDEMVWGTPYTEKVLIGGDFNGHIVATSGRYDVVRVGFGFGETEEEPNSSFPKKREHLVTFRSSVAETQIDYVLCRKYNRGLCTNCKVIPSENLSTLHRLLVMEFEITRKRAIYSQHRIKWGALMEAKAQELGVKLVTMGA</sequence>
<dbReference type="AlphaFoldDB" id="A0A1S4BLV7"/>
<organism evidence="1">
    <name type="scientific">Nicotiana tabacum</name>
    <name type="common">Common tobacco</name>
    <dbReference type="NCBI Taxonomy" id="4097"/>
    <lineage>
        <taxon>Eukaryota</taxon>
        <taxon>Viridiplantae</taxon>
        <taxon>Streptophyta</taxon>
        <taxon>Embryophyta</taxon>
        <taxon>Tracheophyta</taxon>
        <taxon>Spermatophyta</taxon>
        <taxon>Magnoliopsida</taxon>
        <taxon>eudicotyledons</taxon>
        <taxon>Gunneridae</taxon>
        <taxon>Pentapetalae</taxon>
        <taxon>asterids</taxon>
        <taxon>lamiids</taxon>
        <taxon>Solanales</taxon>
        <taxon>Solanaceae</taxon>
        <taxon>Nicotianoideae</taxon>
        <taxon>Nicotianeae</taxon>
        <taxon>Nicotiana</taxon>
    </lineage>
</organism>
<dbReference type="PANTHER" id="PTHR23227">
    <property type="entry name" value="BUCENTAUR RELATED"/>
    <property type="match status" value="1"/>
</dbReference>
<gene>
    <name evidence="1" type="primary">LOC107809720</name>
</gene>
<dbReference type="SUPFAM" id="SSF56219">
    <property type="entry name" value="DNase I-like"/>
    <property type="match status" value="1"/>
</dbReference>
<dbReference type="STRING" id="4097.A0A1S4BLV7"/>
<dbReference type="InterPro" id="IPR027124">
    <property type="entry name" value="Swc5/CFDP1/2"/>
</dbReference>
<proteinExistence type="predicted"/>
<reference evidence="1" key="1">
    <citation type="submission" date="2025-08" db="UniProtKB">
        <authorList>
            <consortium name="RefSeq"/>
        </authorList>
    </citation>
    <scope>IDENTIFICATION</scope>
</reference>
<dbReference type="OrthoDB" id="418748at2759"/>
<dbReference type="InterPro" id="IPR036691">
    <property type="entry name" value="Endo/exonu/phosph_ase_sf"/>
</dbReference>
<dbReference type="PaxDb" id="4097-A0A1S4BLV7"/>
<dbReference type="KEGG" id="nta:107809720"/>
<protein>
    <submittedName>
        <fullName evidence="1">Craniofacial development protein 2-like</fullName>
    </submittedName>
</protein>
<evidence type="ECO:0000313" key="1">
    <source>
        <dbReference type="RefSeq" id="XP_016489876.1"/>
    </source>
</evidence>
<dbReference type="OMA" id="FNGHIVA"/>